<keyword evidence="4" id="KW-1003">Cell membrane</keyword>
<dbReference type="GO" id="GO:0007186">
    <property type="term" value="P:G protein-coupled receptor signaling pathway"/>
    <property type="evidence" value="ECO:0007669"/>
    <property type="project" value="TreeGrafter"/>
</dbReference>
<dbReference type="PANTHER" id="PTHR15593:SF2">
    <property type="entry name" value="PHOSPHOINOSITIDE 3-KINASE REGULATORY SUBUNIT 5"/>
    <property type="match status" value="1"/>
</dbReference>
<evidence type="ECO:0000313" key="12">
    <source>
        <dbReference type="Proteomes" id="UP000694400"/>
    </source>
</evidence>
<keyword evidence="7" id="KW-0539">Nucleus</keyword>
<dbReference type="Proteomes" id="UP000694400">
    <property type="component" value="Chromosome 18"/>
</dbReference>
<dbReference type="GO" id="GO:0005634">
    <property type="term" value="C:nucleus"/>
    <property type="evidence" value="ECO:0007669"/>
    <property type="project" value="UniProtKB-SubCell"/>
</dbReference>
<dbReference type="GO" id="GO:0005737">
    <property type="term" value="C:cytoplasm"/>
    <property type="evidence" value="ECO:0007669"/>
    <property type="project" value="UniProtKB-SubCell"/>
</dbReference>
<evidence type="ECO:0000256" key="3">
    <source>
        <dbReference type="ARBA" id="ARBA00004496"/>
    </source>
</evidence>
<protein>
    <recommendedName>
        <fullName evidence="8">Phosphoinositide 3-kinase regulatory subunit 5</fullName>
    </recommendedName>
</protein>
<keyword evidence="10" id="KW-0812">Transmembrane</keyword>
<reference evidence="11" key="2">
    <citation type="submission" date="2025-08" db="UniProtKB">
        <authorList>
            <consortium name="Ensembl"/>
        </authorList>
    </citation>
    <scope>IDENTIFICATION</scope>
</reference>
<evidence type="ECO:0000256" key="7">
    <source>
        <dbReference type="ARBA" id="ARBA00023242"/>
    </source>
</evidence>
<evidence type="ECO:0000256" key="4">
    <source>
        <dbReference type="ARBA" id="ARBA00022475"/>
    </source>
</evidence>
<feature type="transmembrane region" description="Helical" evidence="10">
    <location>
        <begin position="75"/>
        <end position="93"/>
    </location>
</feature>
<evidence type="ECO:0000256" key="8">
    <source>
        <dbReference type="ARBA" id="ARBA00040195"/>
    </source>
</evidence>
<comment type="subcellular location">
    <subcellularLocation>
        <location evidence="2">Cell membrane</location>
        <topology evidence="2">Peripheral membrane protein</topology>
    </subcellularLocation>
    <subcellularLocation>
        <location evidence="3">Cytoplasm</location>
    </subcellularLocation>
    <subcellularLocation>
        <location evidence="1">Nucleus</location>
    </subcellularLocation>
</comment>
<dbReference type="Ensembl" id="ENSAPLT00020014208.1">
    <property type="protein sequence ID" value="ENSAPLP00020013194.1"/>
    <property type="gene ID" value="ENSAPLG00020009667.1"/>
</dbReference>
<sequence length="842" mass="93859">MQHTTCTEDRIYHALERCLHGLSRDAVSSRWAAGLCLNCWSLQELVSRDAGNYLILVEKILCKAKEVQEKCDYDLVMPLALLFYYAVLCAPYIPPGSELLLKAASIYHSFLTWPVPYCDIFRELLTFISDELKAPGISFQRLVRTEQGLSVKNSQSSTVTVLLLNRSEVQSEFLSIHLYQATFGTRYDLDSLRRLLKAKPLEELSEVYASAAEAQEIAAASGDPALARERLQCVLRDLAGAAALPAIVGDAQPRRLQPIPIPAARCYTYSWDQDNFDVLNDVLSKECNIVEPVASENEEDEEEEEEEEDVETDGCSPERDSLLSPISTISKDSMYSALAEEGPKHSRMSLFTASKDSISELTVVSRKSLRSFVSSLKDCMDSGYAEDSDESSLDAVGRPELKVEKPHHKYRHTLTNKIYKLSALDTGSLPLRRAESLCHPQAKHRVPARSRRAHSLPQHVLSQRLQALHAPRLLSLPRRPFLSYDEDAKVSTLRVVVFGSDRISGKVARAYSNLRLKESTCPTLTRYFKLQFFYIPVKRSCLAPVAPLTHPPPSPGDLQLRASAQAVGVLAAPTDISHYIGMLDPWYERNVLGLMNLPMDVLCQSAKPEAEPQGDSREQLPILADMILYYCRFATRPVLLQLYQTELTFIGGEKMTEVFIHSLELGHSAATRAIKASGSGWEVGWQPGARHLTGFGWSLQTAVSGRSHWNDVEKVCTSVNLSKACKKYEELASKTECLNLTMTEVVKRQNSKSKKSFNQLSVSQIKVDKVQIIGVQSSFAVCLDQDEQKILQSVTRCEISVCYKPRDSDSLALSRSSLTPQDPSEFHSLLCLPISTFSGALP</sequence>
<organism evidence="11 12">
    <name type="scientific">Anas platyrhynchos</name>
    <name type="common">Mallard</name>
    <name type="synonym">Anas boschas</name>
    <dbReference type="NCBI Taxonomy" id="8839"/>
    <lineage>
        <taxon>Eukaryota</taxon>
        <taxon>Metazoa</taxon>
        <taxon>Chordata</taxon>
        <taxon>Craniata</taxon>
        <taxon>Vertebrata</taxon>
        <taxon>Euteleostomi</taxon>
        <taxon>Archelosauria</taxon>
        <taxon>Archosauria</taxon>
        <taxon>Dinosauria</taxon>
        <taxon>Saurischia</taxon>
        <taxon>Theropoda</taxon>
        <taxon>Coelurosauria</taxon>
        <taxon>Aves</taxon>
        <taxon>Neognathae</taxon>
        <taxon>Galloanserae</taxon>
        <taxon>Anseriformes</taxon>
        <taxon>Anatidae</taxon>
        <taxon>Anatinae</taxon>
        <taxon>Anas</taxon>
    </lineage>
</organism>
<evidence type="ECO:0000256" key="1">
    <source>
        <dbReference type="ARBA" id="ARBA00004123"/>
    </source>
</evidence>
<dbReference type="Pfam" id="PF10486">
    <property type="entry name" value="PI3K_1B_p101"/>
    <property type="match status" value="1"/>
</dbReference>
<reference evidence="11" key="1">
    <citation type="submission" date="2019-08" db="EMBL/GenBank/DDBJ databases">
        <title>Three high-quality genomes provides insights into domestication of ducks.</title>
        <authorList>
            <person name="Hou Z.C."/>
            <person name="Zhu F."/>
            <person name="Yin Z.T."/>
            <person name="Zhang F."/>
        </authorList>
    </citation>
    <scope>NUCLEOTIDE SEQUENCE [LARGE SCALE GENOMIC DNA]</scope>
</reference>
<evidence type="ECO:0000256" key="6">
    <source>
        <dbReference type="ARBA" id="ARBA00023136"/>
    </source>
</evidence>
<keyword evidence="5" id="KW-0963">Cytoplasm</keyword>
<keyword evidence="6 10" id="KW-0472">Membrane</keyword>
<dbReference type="GO" id="GO:0005944">
    <property type="term" value="C:phosphatidylinositol 3-kinase complex, class IB"/>
    <property type="evidence" value="ECO:0007669"/>
    <property type="project" value="InterPro"/>
</dbReference>
<evidence type="ECO:0000256" key="9">
    <source>
        <dbReference type="SAM" id="MobiDB-lite"/>
    </source>
</evidence>
<evidence type="ECO:0000256" key="5">
    <source>
        <dbReference type="ARBA" id="ARBA00022490"/>
    </source>
</evidence>
<dbReference type="GO" id="GO:0046935">
    <property type="term" value="F:1-phosphatidylinositol-3-kinase regulator activity"/>
    <property type="evidence" value="ECO:0007669"/>
    <property type="project" value="InterPro"/>
</dbReference>
<dbReference type="AlphaFoldDB" id="A0A8B9SZ29"/>
<evidence type="ECO:0000256" key="2">
    <source>
        <dbReference type="ARBA" id="ARBA00004202"/>
    </source>
</evidence>
<reference evidence="11" key="3">
    <citation type="submission" date="2025-09" db="UniProtKB">
        <authorList>
            <consortium name="Ensembl"/>
        </authorList>
    </citation>
    <scope>IDENTIFICATION</scope>
</reference>
<name>A0A8B9SZ29_ANAPL</name>
<accession>A0A8B9SZ29</accession>
<dbReference type="InterPro" id="IPR019522">
    <property type="entry name" value="PIK3R5/6"/>
</dbReference>
<proteinExistence type="predicted"/>
<evidence type="ECO:0000256" key="10">
    <source>
        <dbReference type="SAM" id="Phobius"/>
    </source>
</evidence>
<feature type="region of interest" description="Disordered" evidence="9">
    <location>
        <begin position="291"/>
        <end position="323"/>
    </location>
</feature>
<keyword evidence="10" id="KW-1133">Transmembrane helix</keyword>
<evidence type="ECO:0000313" key="11">
    <source>
        <dbReference type="Ensembl" id="ENSAPLP00020013194.1"/>
    </source>
</evidence>
<dbReference type="GO" id="GO:0005886">
    <property type="term" value="C:plasma membrane"/>
    <property type="evidence" value="ECO:0007669"/>
    <property type="project" value="UniProtKB-SubCell"/>
</dbReference>
<dbReference type="PANTHER" id="PTHR15593">
    <property type="entry name" value="PHOSPHATIDYLINOSITOL 3-KINASE REGULATORY SUBUNIT"/>
    <property type="match status" value="1"/>
</dbReference>
<feature type="compositionally biased region" description="Acidic residues" evidence="9">
    <location>
        <begin position="296"/>
        <end position="312"/>
    </location>
</feature>